<evidence type="ECO:0000313" key="1">
    <source>
        <dbReference type="EMBL" id="VFJ45607.1"/>
    </source>
</evidence>
<name>A0A450S1R4_9GAMM</name>
<evidence type="ECO:0000313" key="2">
    <source>
        <dbReference type="EMBL" id="VFJ49424.1"/>
    </source>
</evidence>
<accession>A0A450S1R4</accession>
<dbReference type="AlphaFoldDB" id="A0A450S1R4"/>
<reference evidence="1" key="1">
    <citation type="submission" date="2019-02" db="EMBL/GenBank/DDBJ databases">
        <authorList>
            <person name="Gruber-Vodicka R. H."/>
            <person name="Seah K. B. B."/>
        </authorList>
    </citation>
    <scope>NUCLEOTIDE SEQUENCE</scope>
    <source>
        <strain evidence="1">BECK_BZ163</strain>
        <strain evidence="3">BECK_BZ164</strain>
        <strain evidence="2">BECK_BZ165</strain>
    </source>
</reference>
<organism evidence="1">
    <name type="scientific">Candidatus Kentrum sp. FM</name>
    <dbReference type="NCBI Taxonomy" id="2126340"/>
    <lineage>
        <taxon>Bacteria</taxon>
        <taxon>Pseudomonadati</taxon>
        <taxon>Pseudomonadota</taxon>
        <taxon>Gammaproteobacteria</taxon>
        <taxon>Candidatus Kentrum</taxon>
    </lineage>
</organism>
<evidence type="ECO:0000313" key="3">
    <source>
        <dbReference type="EMBL" id="VFK19440.1"/>
    </source>
</evidence>
<sequence>MRPSLRLESEQNYHAIRYILFRQSPRFSPEKISHRALSAYQAPENAVFLSLVSVWEIQIKQQLGKLELDVSLGQLLDEQREHNAIHFLPIELSPRVQLFPANC</sequence>
<dbReference type="EMBL" id="CAADFL010000620">
    <property type="protein sequence ID" value="VFK19440.1"/>
    <property type="molecule type" value="Genomic_DNA"/>
</dbReference>
<dbReference type="EMBL" id="CAADFA010000071">
    <property type="protein sequence ID" value="VFJ49424.1"/>
    <property type="molecule type" value="Genomic_DNA"/>
</dbReference>
<dbReference type="EMBL" id="CAADEZ010000027">
    <property type="protein sequence ID" value="VFJ45607.1"/>
    <property type="molecule type" value="Genomic_DNA"/>
</dbReference>
<proteinExistence type="predicted"/>
<protein>
    <submittedName>
        <fullName evidence="1">Uncharacterized protein</fullName>
    </submittedName>
</protein>
<gene>
    <name evidence="1" type="ORF">BECKFM1743A_GA0114220_100273</name>
    <name evidence="3" type="ORF">BECKFM1743B_GA0114221_106202</name>
    <name evidence="2" type="ORF">BECKFM1743C_GA0114222_100713</name>
</gene>